<reference evidence="1" key="1">
    <citation type="submission" date="2021-04" db="EMBL/GenBank/DDBJ databases">
        <title>Luteolibacter sp. 32A isolated from the skin of an Anderson's salamander (Ambystoma andersonii).</title>
        <authorList>
            <person name="Spergser J."/>
            <person name="Busse H.-J."/>
        </authorList>
    </citation>
    <scope>NUCLEOTIDE SEQUENCE</scope>
    <source>
        <strain evidence="1">32A</strain>
    </source>
</reference>
<protein>
    <submittedName>
        <fullName evidence="1">Uncharacterized protein</fullName>
    </submittedName>
</protein>
<dbReference type="RefSeq" id="WP_211631454.1">
    <property type="nucleotide sequence ID" value="NZ_CP073100.1"/>
</dbReference>
<evidence type="ECO:0000313" key="2">
    <source>
        <dbReference type="Proteomes" id="UP000676169"/>
    </source>
</evidence>
<proteinExistence type="predicted"/>
<dbReference type="Proteomes" id="UP000676169">
    <property type="component" value="Chromosome"/>
</dbReference>
<dbReference type="AlphaFoldDB" id="A0A975J019"/>
<name>A0A975J019_9BACT</name>
<accession>A0A975J019</accession>
<evidence type="ECO:0000313" key="1">
    <source>
        <dbReference type="EMBL" id="QUE51315.1"/>
    </source>
</evidence>
<gene>
    <name evidence="1" type="ORF">KBB96_00090</name>
</gene>
<dbReference type="EMBL" id="CP073100">
    <property type="protein sequence ID" value="QUE51315.1"/>
    <property type="molecule type" value="Genomic_DNA"/>
</dbReference>
<dbReference type="KEGG" id="lamb:KBB96_00090"/>
<keyword evidence="2" id="KW-1185">Reference proteome</keyword>
<organism evidence="1 2">
    <name type="scientific">Luteolibacter ambystomatis</name>
    <dbReference type="NCBI Taxonomy" id="2824561"/>
    <lineage>
        <taxon>Bacteria</taxon>
        <taxon>Pseudomonadati</taxon>
        <taxon>Verrucomicrobiota</taxon>
        <taxon>Verrucomicrobiia</taxon>
        <taxon>Verrucomicrobiales</taxon>
        <taxon>Verrucomicrobiaceae</taxon>
        <taxon>Luteolibacter</taxon>
    </lineage>
</organism>
<sequence>MTETRLEGLDIPPLPPVLEAELATLGAEGADRLLNVIRGLFHCIGDLNQRVSELEKRLLP</sequence>